<comment type="caution">
    <text evidence="2">The sequence shown here is derived from an EMBL/GenBank/DDBJ whole genome shotgun (WGS) entry which is preliminary data.</text>
</comment>
<dbReference type="Gene3D" id="3.40.50.10070">
    <property type="entry name" value="TolB, N-terminal domain"/>
    <property type="match status" value="1"/>
</dbReference>
<feature type="domain" description="Guanylate cyclase" evidence="1">
    <location>
        <begin position="18"/>
        <end position="132"/>
    </location>
</feature>
<dbReference type="RefSeq" id="WP_028005137.1">
    <property type="nucleotide sequence ID" value="NZ_CP066361.1"/>
</dbReference>
<dbReference type="InterPro" id="IPR001054">
    <property type="entry name" value="A/G_cyclase"/>
</dbReference>
<dbReference type="SMART" id="SM00044">
    <property type="entry name" value="CYCc"/>
    <property type="match status" value="1"/>
</dbReference>
<protein>
    <submittedName>
        <fullName evidence="2">Tetratricopeptide repeat protein</fullName>
    </submittedName>
</protein>
<proteinExistence type="predicted"/>
<dbReference type="SUPFAM" id="SSF55073">
    <property type="entry name" value="Nucleotide cyclase"/>
    <property type="match status" value="1"/>
</dbReference>
<evidence type="ECO:0000313" key="2">
    <source>
        <dbReference type="EMBL" id="MQW32160.1"/>
    </source>
</evidence>
<evidence type="ECO:0000259" key="1">
    <source>
        <dbReference type="PROSITE" id="PS50125"/>
    </source>
</evidence>
<dbReference type="SUPFAM" id="SSF48452">
    <property type="entry name" value="TPR-like"/>
    <property type="match status" value="1"/>
</dbReference>
<dbReference type="InterPro" id="IPR029787">
    <property type="entry name" value="Nucleotide_cyclase"/>
</dbReference>
<sequence length="622" mass="69673">MCPVHETTTHPLKRKLVAILAADVVGYSKLVGDDEEGTLTLFHQYAEIVSELVSSHGGRVFNTAGDALMAEFSSPVEAVRASLAIQREIERQNESIAKHRRIHFRIGIHTGDVVVEHDNLEGDGVNIAARLQSLADTGGILISGDVHHHVLGKLDAAFESLGRKRLKNISAPVPVYRVLPKPRSSLRQLLRRADEHRTLAVVTAAVVAIVTAISLTSSPSAIWNTIASRIEGLPKEPSIAVLPLRALGDDSQEEYLSDGLTTDITGELSRFKNLFVIASNSSFPYKDKPIDVQSVGRELGVRYLLQGTLQRDGARVRISAQLVDAPSRRQIWSDRYDGQGNDIFAIQDDIIETVVARLAVQVNVAERERIMQNPTDSAEAYDHYLRGRQQFDLYSREGNARAKEEFSRAIELDPKFARAYSWAGYAHLEDYKQGWADSPDTAVRFATQAVKMAPDDYYTHWTLASVYMELKDMVGARREYDRAYELNGNDPDLLAERADMLSFQGDPASAITDIERAKRLNPSFPEWYQWSLALAHFQDRNYDETIRLLTAMSDLPNEAYLMLAMSQARVGHSPSHAAIMRDLRAKDPQWTTEHLDRMPFAKAEDQEHWMKGLEMIGIAKSK</sequence>
<dbReference type="AlphaFoldDB" id="A0AAW9TM51"/>
<accession>A0AAW9TM51</accession>
<dbReference type="InterPro" id="IPR011990">
    <property type="entry name" value="TPR-like_helical_dom_sf"/>
</dbReference>
<dbReference type="GO" id="GO:0004016">
    <property type="term" value="F:adenylate cyclase activity"/>
    <property type="evidence" value="ECO:0007669"/>
    <property type="project" value="UniProtKB-ARBA"/>
</dbReference>
<dbReference type="PANTHER" id="PTHR43081:SF19">
    <property type="entry name" value="PH-SENSITIVE ADENYLATE CYCLASE RV1264"/>
    <property type="match status" value="1"/>
</dbReference>
<dbReference type="PROSITE" id="PS50125">
    <property type="entry name" value="GUANYLATE_CYCLASE_2"/>
    <property type="match status" value="1"/>
</dbReference>
<organism evidence="2 3">
    <name type="scientific">Rhizobium meliloti</name>
    <name type="common">Ensifer meliloti</name>
    <name type="synonym">Sinorhizobium meliloti</name>
    <dbReference type="NCBI Taxonomy" id="382"/>
    <lineage>
        <taxon>Bacteria</taxon>
        <taxon>Pseudomonadati</taxon>
        <taxon>Pseudomonadota</taxon>
        <taxon>Alphaproteobacteria</taxon>
        <taxon>Hyphomicrobiales</taxon>
        <taxon>Rhizobiaceae</taxon>
        <taxon>Sinorhizobium/Ensifer group</taxon>
        <taxon>Sinorhizobium</taxon>
    </lineage>
</organism>
<dbReference type="EMBL" id="WISR01000050">
    <property type="protein sequence ID" value="MQW32160.1"/>
    <property type="molecule type" value="Genomic_DNA"/>
</dbReference>
<dbReference type="CDD" id="cd07302">
    <property type="entry name" value="CHD"/>
    <property type="match status" value="1"/>
</dbReference>
<reference evidence="2 3" key="1">
    <citation type="journal article" date="2013" name="Genome Biol.">
        <title>Comparative genomics of the core and accessory genomes of 48 Sinorhizobium strains comprising five genospecies.</title>
        <authorList>
            <person name="Sugawara M."/>
            <person name="Epstein B."/>
            <person name="Badgley B.D."/>
            <person name="Unno T."/>
            <person name="Xu L."/>
            <person name="Reese J."/>
            <person name="Gyaneshwar P."/>
            <person name="Denny R."/>
            <person name="Mudge J."/>
            <person name="Bharti A.K."/>
            <person name="Farmer A.D."/>
            <person name="May G.D."/>
            <person name="Woodward J.E."/>
            <person name="Medigue C."/>
            <person name="Vallenet D."/>
            <person name="Lajus A."/>
            <person name="Rouy Z."/>
            <person name="Martinez-Vaz B."/>
            <person name="Tiffin P."/>
            <person name="Young N.D."/>
            <person name="Sadowsky M.J."/>
        </authorList>
    </citation>
    <scope>NUCLEOTIDE SEQUENCE [LARGE SCALE GENOMIC DNA]</scope>
    <source>
        <strain evidence="2 3">N6B1</strain>
    </source>
</reference>
<gene>
    <name evidence="2" type="ORF">GHK53_04740</name>
</gene>
<dbReference type="Gene3D" id="1.25.40.10">
    <property type="entry name" value="Tetratricopeptide repeat domain"/>
    <property type="match status" value="1"/>
</dbReference>
<dbReference type="GO" id="GO:0006171">
    <property type="term" value="P:cAMP biosynthetic process"/>
    <property type="evidence" value="ECO:0007669"/>
    <property type="project" value="TreeGrafter"/>
</dbReference>
<dbReference type="SMART" id="SM00028">
    <property type="entry name" value="TPR"/>
    <property type="match status" value="3"/>
</dbReference>
<dbReference type="InterPro" id="IPR019734">
    <property type="entry name" value="TPR_rpt"/>
</dbReference>
<dbReference type="Pfam" id="PF00211">
    <property type="entry name" value="Guanylate_cyc"/>
    <property type="match status" value="1"/>
</dbReference>
<dbReference type="Proteomes" id="UP000429484">
    <property type="component" value="Unassembled WGS sequence"/>
</dbReference>
<dbReference type="PANTHER" id="PTHR43081">
    <property type="entry name" value="ADENYLATE CYCLASE, TERMINAL-DIFFERENTIATION SPECIFIC-RELATED"/>
    <property type="match status" value="1"/>
</dbReference>
<dbReference type="Pfam" id="PF13432">
    <property type="entry name" value="TPR_16"/>
    <property type="match status" value="1"/>
</dbReference>
<dbReference type="GO" id="GO:0035556">
    <property type="term" value="P:intracellular signal transduction"/>
    <property type="evidence" value="ECO:0007669"/>
    <property type="project" value="InterPro"/>
</dbReference>
<name>A0AAW9TM51_RHIML</name>
<dbReference type="InterPro" id="IPR050697">
    <property type="entry name" value="Adenylyl/Guanylyl_Cyclase_3/4"/>
</dbReference>
<dbReference type="Gene3D" id="3.30.70.1230">
    <property type="entry name" value="Nucleotide cyclase"/>
    <property type="match status" value="1"/>
</dbReference>
<evidence type="ECO:0000313" key="3">
    <source>
        <dbReference type="Proteomes" id="UP000429484"/>
    </source>
</evidence>